<gene>
    <name evidence="3" type="ORF">IDH44_13625</name>
</gene>
<evidence type="ECO:0000313" key="3">
    <source>
        <dbReference type="EMBL" id="MBD2846241.1"/>
    </source>
</evidence>
<feature type="region of interest" description="Disordered" evidence="1">
    <location>
        <begin position="54"/>
        <end position="77"/>
    </location>
</feature>
<evidence type="ECO:0000313" key="4">
    <source>
        <dbReference type="Proteomes" id="UP000621560"/>
    </source>
</evidence>
<feature type="chain" id="PRO_5037105348" evidence="2">
    <location>
        <begin position="24"/>
        <end position="77"/>
    </location>
</feature>
<dbReference type="AlphaFoldDB" id="A0A927GSF7"/>
<reference evidence="3" key="1">
    <citation type="submission" date="2020-09" db="EMBL/GenBank/DDBJ databases">
        <title>A novel bacterium of genus Paenibacillus, isolated from South China Sea.</title>
        <authorList>
            <person name="Huang H."/>
            <person name="Mo K."/>
            <person name="Hu Y."/>
        </authorList>
    </citation>
    <scope>NUCLEOTIDE SEQUENCE</scope>
    <source>
        <strain evidence="3">IB182496</strain>
    </source>
</reference>
<dbReference type="Proteomes" id="UP000621560">
    <property type="component" value="Unassembled WGS sequence"/>
</dbReference>
<name>A0A927GSF7_9BACL</name>
<feature type="signal peptide" evidence="2">
    <location>
        <begin position="1"/>
        <end position="23"/>
    </location>
</feature>
<sequence>MKVRFALCALILLAGYAGWTAQAARDAGNASASVTDRVYTQGPQSVIGEVYEPLEKESLGDPQRSSDPRRLPPLEEE</sequence>
<evidence type="ECO:0000256" key="1">
    <source>
        <dbReference type="SAM" id="MobiDB-lite"/>
    </source>
</evidence>
<accession>A0A927GSF7</accession>
<protein>
    <submittedName>
        <fullName evidence="3">Uncharacterized protein</fullName>
    </submittedName>
</protein>
<keyword evidence="2" id="KW-0732">Signal</keyword>
<evidence type="ECO:0000256" key="2">
    <source>
        <dbReference type="SAM" id="SignalP"/>
    </source>
</evidence>
<proteinExistence type="predicted"/>
<dbReference type="RefSeq" id="WP_190918470.1">
    <property type="nucleotide sequence ID" value="NZ_JACXIZ010000021.1"/>
</dbReference>
<keyword evidence="4" id="KW-1185">Reference proteome</keyword>
<dbReference type="EMBL" id="JACXIZ010000021">
    <property type="protein sequence ID" value="MBD2846241.1"/>
    <property type="molecule type" value="Genomic_DNA"/>
</dbReference>
<comment type="caution">
    <text evidence="3">The sequence shown here is derived from an EMBL/GenBank/DDBJ whole genome shotgun (WGS) entry which is preliminary data.</text>
</comment>
<organism evidence="3 4">
    <name type="scientific">Paenibacillus sabuli</name>
    <dbReference type="NCBI Taxonomy" id="2772509"/>
    <lineage>
        <taxon>Bacteria</taxon>
        <taxon>Bacillati</taxon>
        <taxon>Bacillota</taxon>
        <taxon>Bacilli</taxon>
        <taxon>Bacillales</taxon>
        <taxon>Paenibacillaceae</taxon>
        <taxon>Paenibacillus</taxon>
    </lineage>
</organism>